<dbReference type="OrthoDB" id="2690367at2759"/>
<feature type="region of interest" description="Disordered" evidence="1">
    <location>
        <begin position="719"/>
        <end position="757"/>
    </location>
</feature>
<dbReference type="InterPro" id="IPR032914">
    <property type="entry name" value="Vam6/VPS39/TRAP1"/>
</dbReference>
<dbReference type="PANTHER" id="PTHR12894:SF27">
    <property type="entry name" value="TRANSFORMING GROWTH FACTOR-BETA RECEPTOR-ASSOCIATED PROTEIN 1"/>
    <property type="match status" value="1"/>
</dbReference>
<dbReference type="RefSeq" id="XP_007314158.1">
    <property type="nucleotide sequence ID" value="XM_007314096.1"/>
</dbReference>
<organism>
    <name type="scientific">Serpula lacrymans var. lacrymans (strain S7.9)</name>
    <name type="common">Dry rot fungus</name>
    <dbReference type="NCBI Taxonomy" id="578457"/>
    <lineage>
        <taxon>Eukaryota</taxon>
        <taxon>Fungi</taxon>
        <taxon>Dikarya</taxon>
        <taxon>Basidiomycota</taxon>
        <taxon>Agaricomycotina</taxon>
        <taxon>Agaricomycetes</taxon>
        <taxon>Agaricomycetidae</taxon>
        <taxon>Boletales</taxon>
        <taxon>Coniophorineae</taxon>
        <taxon>Serpulaceae</taxon>
        <taxon>Serpula</taxon>
    </lineage>
</organism>
<dbReference type="GeneID" id="18813131"/>
<dbReference type="GO" id="GO:0005737">
    <property type="term" value="C:cytoplasm"/>
    <property type="evidence" value="ECO:0007669"/>
    <property type="project" value="TreeGrafter"/>
</dbReference>
<dbReference type="HOGENOM" id="CLU_004400_1_0_1"/>
<reference evidence="2" key="1">
    <citation type="submission" date="2011-04" db="EMBL/GenBank/DDBJ databases">
        <title>Evolution of plant cell wall degrading machinery underlies the functional diversity of forest fungi.</title>
        <authorList>
            <consortium name="US DOE Joint Genome Institute (JGI-PGF)"/>
            <person name="Eastwood D.C."/>
            <person name="Floudas D."/>
            <person name="Binder M."/>
            <person name="Majcherczyk A."/>
            <person name="Schneider P."/>
            <person name="Aerts A."/>
            <person name="Asiegbu F.O."/>
            <person name="Baker S.E."/>
            <person name="Barry K."/>
            <person name="Bendiksby M."/>
            <person name="Blumentritt M."/>
            <person name="Coutinho P.M."/>
            <person name="Cullen D."/>
            <person name="Cullen D."/>
            <person name="Gathman A."/>
            <person name="Goodell B."/>
            <person name="Henrissat B."/>
            <person name="Ihrmark K."/>
            <person name="Kauserud H."/>
            <person name="Kohler A."/>
            <person name="LaButti K."/>
            <person name="Lapidus A."/>
            <person name="Lavin J.L."/>
            <person name="Lee Y.-H."/>
            <person name="Lindquist E."/>
            <person name="Lilly W."/>
            <person name="Lucas S."/>
            <person name="Morin E."/>
            <person name="Murat C."/>
            <person name="Oguiza J.A."/>
            <person name="Park J."/>
            <person name="Pisabarro A.G."/>
            <person name="Riley R."/>
            <person name="Rosling A."/>
            <person name="Salamov A."/>
            <person name="Schmidt O."/>
            <person name="Schmutz J."/>
            <person name="Skrede I."/>
            <person name="Stenlid J."/>
            <person name="Wiebenga A."/>
            <person name="Xie X."/>
            <person name="Kues U."/>
            <person name="Hibbett D.S."/>
            <person name="Hoffmeister D."/>
            <person name="Hogberg N."/>
            <person name="Martin F."/>
            <person name="Grigoriev I.V."/>
            <person name="Watkinson S.C."/>
        </authorList>
    </citation>
    <scope>NUCLEOTIDE SEQUENCE</scope>
    <source>
        <strain evidence="2">S7.9</strain>
    </source>
</reference>
<protein>
    <submittedName>
        <fullName evidence="2">Uncharacterized protein</fullName>
    </submittedName>
</protein>
<evidence type="ECO:0000313" key="2">
    <source>
        <dbReference type="EMBL" id="EGO29916.1"/>
    </source>
</evidence>
<proteinExistence type="predicted"/>
<dbReference type="GO" id="GO:0006914">
    <property type="term" value="P:autophagy"/>
    <property type="evidence" value="ECO:0007669"/>
    <property type="project" value="TreeGrafter"/>
</dbReference>
<sequence length="782" mass="87020">MTQSAGRVKMLENRKKIASKQRSSALCVPTSGNTALVQHYLNIVDSGQHIPVQNNLADKGGIFSKSQIAAMRPSSFPRSGVLILGQNSIQSLLPSTLISQAESLLDAHKIQDAIDLADQQRKKHESKITVDVGEAEELRYVYQRIGFQCLAETLFEDAGKNLFAGDLDPRVLVSYFPDLRGHLFGEEDGIDLFEGVVEHMPPEASVDEIIAANLVRNYSPHLAPNTREAPPTVELRAILNGEARNMLEVFLRKWRTRRRVEDGPNVRGEIMKDAGEKQIKGKEGQVIDTVLAKIFVLGDKPTDLHALLQDPSNEVILDEIEQALIQSGHFSILCSLYKEKGEVVKLCEAWAKLIEGEWTDPDVLDPLSNMFTLLTEKRDKALIQRWVIWLTKKDPDRALKLLTQRDSNKRQAKSQVEDDLAMLEQLRATNPAAAVQFLEFLVLQRRSSDRSLHMQLALSCVDQLLECLDDEGTLKLWRAKASSFASSASSRSQSPTPFLTYFASTTPDSPAKRIRLKTALYLQSFEYDVAQVREHLQEGMGENEKVLALELAILDGKLGSHRTAISTLVHVLRDTVSAEAYCTHGGRVISPKAALSLVEMYSLAGWAGQSSGKIDAVDDQTKRDLVRLLLEVYMSEGESYHTARLLDSQAMNLDVVDVIPLVPPDWSLNVLSSFLARSFRRTLHAHHEGQIVKAMSSGQNLDVIDKTWLILREQGAIIEEAADDSGGEEEEVDEKSDEKSAFQNSVESQETVFPRHPEKMVLHQELGSEAISVPESGGLDLR</sequence>
<dbReference type="GO" id="GO:0016020">
    <property type="term" value="C:membrane"/>
    <property type="evidence" value="ECO:0007669"/>
    <property type="project" value="TreeGrafter"/>
</dbReference>
<dbReference type="KEGG" id="sla:SERLADRAFT_413206"/>
<dbReference type="PANTHER" id="PTHR12894">
    <property type="entry name" value="CNH DOMAIN CONTAINING"/>
    <property type="match status" value="1"/>
</dbReference>
<gene>
    <name evidence="2" type="ORF">SERLADRAFT_413206</name>
</gene>
<dbReference type="AlphaFoldDB" id="F8NHB3"/>
<accession>F8NHB3</accession>
<dbReference type="EMBL" id="GL945429">
    <property type="protein sequence ID" value="EGO29916.1"/>
    <property type="molecule type" value="Genomic_DNA"/>
</dbReference>
<dbReference type="Proteomes" id="UP000008064">
    <property type="component" value="Unassembled WGS sequence"/>
</dbReference>
<name>F8NHB3_SERL9</name>
<evidence type="ECO:0000256" key="1">
    <source>
        <dbReference type="SAM" id="MobiDB-lite"/>
    </source>
</evidence>
<dbReference type="GO" id="GO:0034058">
    <property type="term" value="P:endosomal vesicle fusion"/>
    <property type="evidence" value="ECO:0007669"/>
    <property type="project" value="TreeGrafter"/>
</dbReference>
<feature type="compositionally biased region" description="Acidic residues" evidence="1">
    <location>
        <begin position="720"/>
        <end position="735"/>
    </location>
</feature>
<feature type="compositionally biased region" description="Polar residues" evidence="1">
    <location>
        <begin position="742"/>
        <end position="751"/>
    </location>
</feature>